<name>A0A2D4FCL4_MICCO</name>
<reference evidence="1" key="2">
    <citation type="submission" date="2017-11" db="EMBL/GenBank/DDBJ databases">
        <title>Coralsnake Venomics: Analyses of Venom Gland Transcriptomes and Proteomes of Six Brazilian Taxa.</title>
        <authorList>
            <person name="Aird S.D."/>
            <person name="Jorge da Silva N."/>
            <person name="Qiu L."/>
            <person name="Villar-Briones A."/>
            <person name="Aparecida-Saddi V."/>
            <person name="Campos-Telles M.P."/>
            <person name="Grau M."/>
            <person name="Mikheyev A.S."/>
        </authorList>
    </citation>
    <scope>NUCLEOTIDE SEQUENCE</scope>
    <source>
        <tissue evidence="1">Venom_gland</tissue>
    </source>
</reference>
<proteinExistence type="predicted"/>
<evidence type="ECO:0000313" key="1">
    <source>
        <dbReference type="EMBL" id="LAA45225.1"/>
    </source>
</evidence>
<dbReference type="EMBL" id="IACJ01062115">
    <property type="protein sequence ID" value="LAA45225.1"/>
    <property type="molecule type" value="Transcribed_RNA"/>
</dbReference>
<dbReference type="AlphaFoldDB" id="A0A2D4FCL4"/>
<reference evidence="1" key="1">
    <citation type="submission" date="2017-07" db="EMBL/GenBank/DDBJ databases">
        <authorList>
            <person name="Mikheyev A."/>
            <person name="Grau M."/>
        </authorList>
    </citation>
    <scope>NUCLEOTIDE SEQUENCE</scope>
    <source>
        <tissue evidence="1">Venom_gland</tissue>
    </source>
</reference>
<sequence>MLFGEEAFCYSLCHYFEGHTSKKKEPFFKAYLAGVSPSMAEQGNSVITFPSLPLSSPIAVSQAVLPQSCFAFVSASMFSLVNLGFGPTHGSRKKWYNQLNFIRHFLPFS</sequence>
<accession>A0A2D4FCL4</accession>
<protein>
    <submittedName>
        <fullName evidence="1">Uncharacterized protein</fullName>
    </submittedName>
</protein>
<organism evidence="1">
    <name type="scientific">Micrurus corallinus</name>
    <name type="common">Brazilian coral snake</name>
    <dbReference type="NCBI Taxonomy" id="54390"/>
    <lineage>
        <taxon>Eukaryota</taxon>
        <taxon>Metazoa</taxon>
        <taxon>Chordata</taxon>
        <taxon>Craniata</taxon>
        <taxon>Vertebrata</taxon>
        <taxon>Euteleostomi</taxon>
        <taxon>Lepidosauria</taxon>
        <taxon>Squamata</taxon>
        <taxon>Bifurcata</taxon>
        <taxon>Unidentata</taxon>
        <taxon>Episquamata</taxon>
        <taxon>Toxicofera</taxon>
        <taxon>Serpentes</taxon>
        <taxon>Colubroidea</taxon>
        <taxon>Elapidae</taxon>
        <taxon>Elapinae</taxon>
        <taxon>Micrurus</taxon>
    </lineage>
</organism>